<dbReference type="InterPro" id="IPR029052">
    <property type="entry name" value="Metallo-depent_PP-like"/>
</dbReference>
<comment type="caution">
    <text evidence="2">The sequence shown here is derived from an EMBL/GenBank/DDBJ whole genome shotgun (WGS) entry which is preliminary data.</text>
</comment>
<protein>
    <recommendedName>
        <fullName evidence="1">Calcineurin-like phosphoesterase domain-containing protein</fullName>
    </recommendedName>
</protein>
<feature type="domain" description="Calcineurin-like phosphoesterase" evidence="1">
    <location>
        <begin position="17"/>
        <end position="170"/>
    </location>
</feature>
<reference evidence="2" key="1">
    <citation type="journal article" date="2015" name="Nature">
        <title>Complex archaea that bridge the gap between prokaryotes and eukaryotes.</title>
        <authorList>
            <person name="Spang A."/>
            <person name="Saw J.H."/>
            <person name="Jorgensen S.L."/>
            <person name="Zaremba-Niedzwiedzka K."/>
            <person name="Martijn J."/>
            <person name="Lind A.E."/>
            <person name="van Eijk R."/>
            <person name="Schleper C."/>
            <person name="Guy L."/>
            <person name="Ettema T.J."/>
        </authorList>
    </citation>
    <scope>NUCLEOTIDE SEQUENCE</scope>
</reference>
<organism evidence="2">
    <name type="scientific">marine sediment metagenome</name>
    <dbReference type="NCBI Taxonomy" id="412755"/>
    <lineage>
        <taxon>unclassified sequences</taxon>
        <taxon>metagenomes</taxon>
        <taxon>ecological metagenomes</taxon>
    </lineage>
</organism>
<accession>A0A0F9JHA7</accession>
<proteinExistence type="predicted"/>
<evidence type="ECO:0000313" key="2">
    <source>
        <dbReference type="EMBL" id="KKM05151.1"/>
    </source>
</evidence>
<dbReference type="InterPro" id="IPR024654">
    <property type="entry name" value="Calcineurin-like_PHP_lpxH"/>
</dbReference>
<dbReference type="AlphaFoldDB" id="A0A0F9JHA7"/>
<dbReference type="Gene3D" id="3.60.21.10">
    <property type="match status" value="1"/>
</dbReference>
<evidence type="ECO:0000259" key="1">
    <source>
        <dbReference type="Pfam" id="PF12850"/>
    </source>
</evidence>
<dbReference type="SUPFAM" id="SSF56300">
    <property type="entry name" value="Metallo-dependent phosphatases"/>
    <property type="match status" value="1"/>
</dbReference>
<name>A0A0F9JHA7_9ZZZZ</name>
<dbReference type="EMBL" id="LAZR01016287">
    <property type="protein sequence ID" value="KKM05151.1"/>
    <property type="molecule type" value="Genomic_DNA"/>
</dbReference>
<dbReference type="Pfam" id="PF12850">
    <property type="entry name" value="Metallophos_2"/>
    <property type="match status" value="1"/>
</dbReference>
<sequence length="266" mass="28897">MWTGDVFHVKRPSFVSHALMQRLIDLFGEWPGRRLVILGNHDMGPAGVESVSRQPIGVLLRAGVLELMTEDLALTVDDRCVQLSPVHYADDAVPEHYTLRRMKGVDLAIVVAHGAIMPPKQSPPFDHVSASDIDTTGCDLLCYGHIHEDHGVYKVGSCRFVNFGSLGRVARTGYNRRDVSVAVVSGDGTVTKVRLDTALPADEVFITVEGEEDAEDGDLKAYARELVYALQRGSSTSIEDLLAEVSEGVGKNVKAGVVQYLNEAGL</sequence>
<gene>
    <name evidence="2" type="ORF">LCGC14_1756980</name>
</gene>